<organism evidence="1 2">
    <name type="scientific">Populus trichocarpa</name>
    <name type="common">Western balsam poplar</name>
    <name type="synonym">Populus balsamifera subsp. trichocarpa</name>
    <dbReference type="NCBI Taxonomy" id="3694"/>
    <lineage>
        <taxon>Eukaryota</taxon>
        <taxon>Viridiplantae</taxon>
        <taxon>Streptophyta</taxon>
        <taxon>Embryophyta</taxon>
        <taxon>Tracheophyta</taxon>
        <taxon>Spermatophyta</taxon>
        <taxon>Magnoliopsida</taxon>
        <taxon>eudicotyledons</taxon>
        <taxon>Gunneridae</taxon>
        <taxon>Pentapetalae</taxon>
        <taxon>rosids</taxon>
        <taxon>fabids</taxon>
        <taxon>Malpighiales</taxon>
        <taxon>Salicaceae</taxon>
        <taxon>Saliceae</taxon>
        <taxon>Populus</taxon>
    </lineage>
</organism>
<evidence type="ECO:0000313" key="2">
    <source>
        <dbReference type="Proteomes" id="UP000006729"/>
    </source>
</evidence>
<evidence type="ECO:0000313" key="1">
    <source>
        <dbReference type="EMBL" id="KAI9379700.1"/>
    </source>
</evidence>
<keyword evidence="2" id="KW-1185">Reference proteome</keyword>
<name>A0ACC0RQX9_POPTR</name>
<reference evidence="1 2" key="1">
    <citation type="journal article" date="2006" name="Science">
        <title>The genome of black cottonwood, Populus trichocarpa (Torr. &amp; Gray).</title>
        <authorList>
            <person name="Tuskan G.A."/>
            <person name="Difazio S."/>
            <person name="Jansson S."/>
            <person name="Bohlmann J."/>
            <person name="Grigoriev I."/>
            <person name="Hellsten U."/>
            <person name="Putnam N."/>
            <person name="Ralph S."/>
            <person name="Rombauts S."/>
            <person name="Salamov A."/>
            <person name="Schein J."/>
            <person name="Sterck L."/>
            <person name="Aerts A."/>
            <person name="Bhalerao R.R."/>
            <person name="Bhalerao R.P."/>
            <person name="Blaudez D."/>
            <person name="Boerjan W."/>
            <person name="Brun A."/>
            <person name="Brunner A."/>
            <person name="Busov V."/>
            <person name="Campbell M."/>
            <person name="Carlson J."/>
            <person name="Chalot M."/>
            <person name="Chapman J."/>
            <person name="Chen G.L."/>
            <person name="Cooper D."/>
            <person name="Coutinho P.M."/>
            <person name="Couturier J."/>
            <person name="Covert S."/>
            <person name="Cronk Q."/>
            <person name="Cunningham R."/>
            <person name="Davis J."/>
            <person name="Degroeve S."/>
            <person name="Dejardin A."/>
            <person name="Depamphilis C."/>
            <person name="Detter J."/>
            <person name="Dirks B."/>
            <person name="Dubchak I."/>
            <person name="Duplessis S."/>
            <person name="Ehlting J."/>
            <person name="Ellis B."/>
            <person name="Gendler K."/>
            <person name="Goodstein D."/>
            <person name="Gribskov M."/>
            <person name="Grimwood J."/>
            <person name="Groover A."/>
            <person name="Gunter L."/>
            <person name="Hamberger B."/>
            <person name="Heinze B."/>
            <person name="Helariutta Y."/>
            <person name="Henrissat B."/>
            <person name="Holligan D."/>
            <person name="Holt R."/>
            <person name="Huang W."/>
            <person name="Islam-Faridi N."/>
            <person name="Jones S."/>
            <person name="Jones-Rhoades M."/>
            <person name="Jorgensen R."/>
            <person name="Joshi C."/>
            <person name="Kangasjarvi J."/>
            <person name="Karlsson J."/>
            <person name="Kelleher C."/>
            <person name="Kirkpatrick R."/>
            <person name="Kirst M."/>
            <person name="Kohler A."/>
            <person name="Kalluri U."/>
            <person name="Larimer F."/>
            <person name="Leebens-Mack J."/>
            <person name="Leple J.C."/>
            <person name="Locascio P."/>
            <person name="Lou Y."/>
            <person name="Lucas S."/>
            <person name="Martin F."/>
            <person name="Montanini B."/>
            <person name="Napoli C."/>
            <person name="Nelson D.R."/>
            <person name="Nelson C."/>
            <person name="Nieminen K."/>
            <person name="Nilsson O."/>
            <person name="Pereda V."/>
            <person name="Peter G."/>
            <person name="Philippe R."/>
            <person name="Pilate G."/>
            <person name="Poliakov A."/>
            <person name="Razumovskaya J."/>
            <person name="Richardson P."/>
            <person name="Rinaldi C."/>
            <person name="Ritland K."/>
            <person name="Rouze P."/>
            <person name="Ryaboy D."/>
            <person name="Schmutz J."/>
            <person name="Schrader J."/>
            <person name="Segerman B."/>
            <person name="Shin H."/>
            <person name="Siddiqui A."/>
            <person name="Sterky F."/>
            <person name="Terry A."/>
            <person name="Tsai C.J."/>
            <person name="Uberbacher E."/>
            <person name="Unneberg P."/>
            <person name="Vahala J."/>
            <person name="Wall K."/>
            <person name="Wessler S."/>
            <person name="Yang G."/>
            <person name="Yin T."/>
            <person name="Douglas C."/>
            <person name="Marra M."/>
            <person name="Sandberg G."/>
            <person name="Van de Peer Y."/>
            <person name="Rokhsar D."/>
        </authorList>
    </citation>
    <scope>NUCLEOTIDE SEQUENCE [LARGE SCALE GENOMIC DNA]</scope>
    <source>
        <strain evidence="2">cv. Nisqually</strain>
    </source>
</reference>
<protein>
    <submittedName>
        <fullName evidence="1">Uncharacterized protein</fullName>
    </submittedName>
</protein>
<comment type="caution">
    <text evidence="1">The sequence shown here is derived from an EMBL/GenBank/DDBJ whole genome shotgun (WGS) entry which is preliminary data.</text>
</comment>
<dbReference type="EMBL" id="CM009306">
    <property type="protein sequence ID" value="KAI9379700.1"/>
    <property type="molecule type" value="Genomic_DNA"/>
</dbReference>
<dbReference type="Proteomes" id="UP000006729">
    <property type="component" value="Chromosome 17"/>
</dbReference>
<proteinExistence type="predicted"/>
<accession>A0ACC0RQX9</accession>
<sequence>MMNGVNFASAGTGALVETHQGKVIDLKTQLRYFKEVEKLPRQKLSDEVAKTLVSSALYLFSIGSNDYFVPFITNPTALQSYNRNEYIRMVIGNLTSGCMDEVAVLTKLHNRELSKVLKKLERQFNGFKYSNFDFYTSHSERINHPTKYDFEIKVACCGASPYEYLFFDGIHPADEVHNQFAKLLWSGNPDVGGPYSVKTLFEE</sequence>
<gene>
    <name evidence="1" type="ORF">POPTR_017G132200v4</name>
</gene>